<dbReference type="eggNOG" id="COG3976">
    <property type="taxonomic scope" value="Bacteria"/>
</dbReference>
<evidence type="ECO:0000256" key="4">
    <source>
        <dbReference type="ARBA" id="ARBA00022630"/>
    </source>
</evidence>
<organism evidence="8 9">
    <name type="scientific">Lactobacillus amylolyticus DSM 11664</name>
    <dbReference type="NCBI Taxonomy" id="585524"/>
    <lineage>
        <taxon>Bacteria</taxon>
        <taxon>Bacillati</taxon>
        <taxon>Bacillota</taxon>
        <taxon>Bacilli</taxon>
        <taxon>Lactobacillales</taxon>
        <taxon>Lactobacillaceae</taxon>
        <taxon>Lactobacillus</taxon>
    </lineage>
</organism>
<keyword evidence="5 8" id="KW-0560">Oxidoreductase</keyword>
<dbReference type="AlphaFoldDB" id="D4YSI3"/>
<dbReference type="InterPro" id="IPR003953">
    <property type="entry name" value="FAD-dep_OxRdtase_2_FAD-bd"/>
</dbReference>
<dbReference type="Gene3D" id="3.90.700.10">
    <property type="entry name" value="Succinate dehydrogenase/fumarate reductase flavoprotein, catalytic domain"/>
    <property type="match status" value="1"/>
</dbReference>
<sequence>MYNSEPLIREGGKFYSVVDQGTLDILKTMTLDQYTQKYLKTKVTAPMFVMAFANQILKNVDQDIKKAESEGWCWQADTLEELEQKSHLTNLSKEIQHYNQMCQQGEDTELFKDPNFLNPINKGPFYVIENDFSGWVTQGGIKTNGVCCALNKFNQVINGLFIAGADGDFWGVPYLVGGTANGFSLASGYIAGTQCYQRVLDKAKYDQEMKANDQYSTDNSSTNEWKDGTYDTIAHGRNADFDIEVGIKDHQIKQIKISDHNSESKGIGSKAVAELPSRIIKAQSTNVDAISGATVTSNAIKYAIRDVLDKNRD</sequence>
<dbReference type="Proteomes" id="UP000004069">
    <property type="component" value="Unassembled WGS sequence"/>
</dbReference>
<dbReference type="InterPro" id="IPR027477">
    <property type="entry name" value="Succ_DH/fumarate_Rdtase_cat_sf"/>
</dbReference>
<dbReference type="GO" id="GO:0033765">
    <property type="term" value="F:steroid dehydrogenase activity, acting on the CH-CH group of donors"/>
    <property type="evidence" value="ECO:0007669"/>
    <property type="project" value="UniProtKB-ARBA"/>
</dbReference>
<dbReference type="OrthoDB" id="9806724at2"/>
<evidence type="ECO:0000313" key="8">
    <source>
        <dbReference type="EMBL" id="EFG55998.1"/>
    </source>
</evidence>
<dbReference type="InterPro" id="IPR036188">
    <property type="entry name" value="FAD/NAD-bd_sf"/>
</dbReference>
<dbReference type="InterPro" id="IPR007329">
    <property type="entry name" value="FMN-bd"/>
</dbReference>
<evidence type="ECO:0000256" key="3">
    <source>
        <dbReference type="ARBA" id="ARBA00015872"/>
    </source>
</evidence>
<comment type="catalytic activity">
    <reaction evidence="6">
        <text>dihydrourocanate + A = urocanate + AH2</text>
        <dbReference type="Rhea" id="RHEA:36059"/>
        <dbReference type="ChEBI" id="CHEBI:13193"/>
        <dbReference type="ChEBI" id="CHEBI:17499"/>
        <dbReference type="ChEBI" id="CHEBI:27247"/>
        <dbReference type="ChEBI" id="CHEBI:72991"/>
        <dbReference type="EC" id="1.3.99.33"/>
    </reaction>
</comment>
<evidence type="ECO:0000256" key="6">
    <source>
        <dbReference type="ARBA" id="ARBA00049922"/>
    </source>
</evidence>
<proteinExistence type="predicted"/>
<dbReference type="Pfam" id="PF00890">
    <property type="entry name" value="FAD_binding_2"/>
    <property type="match status" value="1"/>
</dbReference>
<gene>
    <name evidence="8" type="ORF">HMPREF0493_0461</name>
</gene>
<dbReference type="GO" id="GO:0016020">
    <property type="term" value="C:membrane"/>
    <property type="evidence" value="ECO:0007669"/>
    <property type="project" value="InterPro"/>
</dbReference>
<dbReference type="RefSeq" id="WP_006351615.1">
    <property type="nucleotide sequence ID" value="NZ_ADNY01000013.1"/>
</dbReference>
<comment type="cofactor">
    <cofactor evidence="1">
        <name>FMN</name>
        <dbReference type="ChEBI" id="CHEBI:58210"/>
    </cofactor>
</comment>
<dbReference type="Pfam" id="PF04205">
    <property type="entry name" value="FMN_bind"/>
    <property type="match status" value="1"/>
</dbReference>
<keyword evidence="4" id="KW-0285">Flavoprotein</keyword>
<accession>D4YSI3</accession>
<evidence type="ECO:0000256" key="5">
    <source>
        <dbReference type="ARBA" id="ARBA00023002"/>
    </source>
</evidence>
<dbReference type="EC" id="1.3.99.33" evidence="2"/>
<dbReference type="GO" id="GO:0010181">
    <property type="term" value="F:FMN binding"/>
    <property type="evidence" value="ECO:0007669"/>
    <property type="project" value="InterPro"/>
</dbReference>
<dbReference type="SMART" id="SM00900">
    <property type="entry name" value="FMN_bind"/>
    <property type="match status" value="1"/>
</dbReference>
<dbReference type="PATRIC" id="fig|585524.9.peg.1612"/>
<dbReference type="EMBL" id="ADNY01000013">
    <property type="protein sequence ID" value="EFG55998.1"/>
    <property type="molecule type" value="Genomic_DNA"/>
</dbReference>
<keyword evidence="9" id="KW-1185">Reference proteome</keyword>
<evidence type="ECO:0000259" key="7">
    <source>
        <dbReference type="SMART" id="SM00900"/>
    </source>
</evidence>
<dbReference type="Gene3D" id="3.50.50.60">
    <property type="entry name" value="FAD/NAD(P)-binding domain"/>
    <property type="match status" value="1"/>
</dbReference>
<comment type="caution">
    <text evidence="8">The sequence shown here is derived from an EMBL/GenBank/DDBJ whole genome shotgun (WGS) entry which is preliminary data.</text>
</comment>
<name>D4YSI3_9LACO</name>
<evidence type="ECO:0000256" key="1">
    <source>
        <dbReference type="ARBA" id="ARBA00001917"/>
    </source>
</evidence>
<dbReference type="eggNOG" id="COG1053">
    <property type="taxonomic scope" value="Bacteria"/>
</dbReference>
<evidence type="ECO:0000256" key="2">
    <source>
        <dbReference type="ARBA" id="ARBA00013137"/>
    </source>
</evidence>
<feature type="domain" description="FMN-binding" evidence="7">
    <location>
        <begin position="236"/>
        <end position="311"/>
    </location>
</feature>
<dbReference type="SUPFAM" id="SSF56425">
    <property type="entry name" value="Succinate dehydrogenase/fumarate reductase flavoprotein, catalytic domain"/>
    <property type="match status" value="1"/>
</dbReference>
<protein>
    <recommendedName>
        <fullName evidence="3">Urocanate reductase</fullName>
        <ecNumber evidence="2">1.3.99.33</ecNumber>
    </recommendedName>
</protein>
<dbReference type="Gene3D" id="3.90.1010.20">
    <property type="match status" value="1"/>
</dbReference>
<reference evidence="8 9" key="1">
    <citation type="submission" date="2010-04" db="EMBL/GenBank/DDBJ databases">
        <authorList>
            <person name="Muzny D."/>
            <person name="Qin X."/>
            <person name="Deng J."/>
            <person name="Jiang H."/>
            <person name="Liu Y."/>
            <person name="Qu J."/>
            <person name="Song X.-Z."/>
            <person name="Zhang L."/>
            <person name="Thornton R."/>
            <person name="Coyle M."/>
            <person name="Francisco L."/>
            <person name="Jackson L."/>
            <person name="Javaid M."/>
            <person name="Korchina V."/>
            <person name="Kovar C."/>
            <person name="Mata R."/>
            <person name="Mathew T."/>
            <person name="Ngo R."/>
            <person name="Nguyen L."/>
            <person name="Nguyen N."/>
            <person name="Okwuonu G."/>
            <person name="Ongeri F."/>
            <person name="Pham C."/>
            <person name="Simmons D."/>
            <person name="Wilczek-Boney K."/>
            <person name="Hale W."/>
            <person name="Jakkamsetti A."/>
            <person name="Pham P."/>
            <person name="Ruth R."/>
            <person name="San Lucas F."/>
            <person name="Warren J."/>
            <person name="Zhang J."/>
            <person name="Zhao Z."/>
            <person name="Zhou C."/>
            <person name="Zhu D."/>
            <person name="Lee S."/>
            <person name="Bess C."/>
            <person name="Blankenburg K."/>
            <person name="Forbes L."/>
            <person name="Fu Q."/>
            <person name="Gubbala S."/>
            <person name="Hirani K."/>
            <person name="Jayaseelan J.C."/>
            <person name="Lara F."/>
            <person name="Munidasa M."/>
            <person name="Palculict T."/>
            <person name="Patil S."/>
            <person name="Pu L.-L."/>
            <person name="Saada N."/>
            <person name="Tang L."/>
            <person name="Weissenberger G."/>
            <person name="Zhu Y."/>
            <person name="Hemphill L."/>
            <person name="Shang Y."/>
            <person name="Youmans B."/>
            <person name="Ayvaz T."/>
            <person name="Ross M."/>
            <person name="Santibanez J."/>
            <person name="Aqrawi P."/>
            <person name="Gross S."/>
            <person name="Joshi V."/>
            <person name="Fowler G."/>
            <person name="Nazareth L."/>
            <person name="Reid J."/>
            <person name="Worley K."/>
            <person name="Petrosino J."/>
            <person name="Highlander S."/>
            <person name="Gibbs R."/>
        </authorList>
    </citation>
    <scope>NUCLEOTIDE SEQUENCE [LARGE SCALE GENOMIC DNA]</scope>
    <source>
        <strain evidence="8 9">DSM 11664</strain>
    </source>
</reference>
<evidence type="ECO:0000313" key="9">
    <source>
        <dbReference type="Proteomes" id="UP000004069"/>
    </source>
</evidence>